<name>A0ABP9N8Y3_9PSEU</name>
<reference evidence="3" key="1">
    <citation type="journal article" date="2019" name="Int. J. Syst. Evol. Microbiol.">
        <title>The Global Catalogue of Microorganisms (GCM) 10K type strain sequencing project: providing services to taxonomists for standard genome sequencing and annotation.</title>
        <authorList>
            <consortium name="The Broad Institute Genomics Platform"/>
            <consortium name="The Broad Institute Genome Sequencing Center for Infectious Disease"/>
            <person name="Wu L."/>
            <person name="Ma J."/>
        </authorList>
    </citation>
    <scope>NUCLEOTIDE SEQUENCE [LARGE SCALE GENOMIC DNA]</scope>
    <source>
        <strain evidence="3">JCM 18302</strain>
    </source>
</reference>
<dbReference type="CDD" id="cd13585">
    <property type="entry name" value="PBP2_TMBP_like"/>
    <property type="match status" value="1"/>
</dbReference>
<dbReference type="Proteomes" id="UP001500804">
    <property type="component" value="Unassembled WGS sequence"/>
</dbReference>
<dbReference type="SUPFAM" id="SSF53850">
    <property type="entry name" value="Periplasmic binding protein-like II"/>
    <property type="match status" value="1"/>
</dbReference>
<dbReference type="EMBL" id="BAABJO010000002">
    <property type="protein sequence ID" value="GAA5112208.1"/>
    <property type="molecule type" value="Genomic_DNA"/>
</dbReference>
<dbReference type="PANTHER" id="PTHR43649">
    <property type="entry name" value="ARABINOSE-BINDING PROTEIN-RELATED"/>
    <property type="match status" value="1"/>
</dbReference>
<feature type="chain" id="PRO_5046812668" evidence="1">
    <location>
        <begin position="23"/>
        <end position="441"/>
    </location>
</feature>
<evidence type="ECO:0000313" key="2">
    <source>
        <dbReference type="EMBL" id="GAA5112208.1"/>
    </source>
</evidence>
<dbReference type="PANTHER" id="PTHR43649:SF12">
    <property type="entry name" value="DIACETYLCHITOBIOSE BINDING PROTEIN DASA"/>
    <property type="match status" value="1"/>
</dbReference>
<keyword evidence="3" id="KW-1185">Reference proteome</keyword>
<dbReference type="InterPro" id="IPR050490">
    <property type="entry name" value="Bact_solute-bd_prot1"/>
</dbReference>
<dbReference type="Pfam" id="PF13416">
    <property type="entry name" value="SBP_bac_8"/>
    <property type="match status" value="1"/>
</dbReference>
<proteinExistence type="predicted"/>
<dbReference type="Gene3D" id="3.40.190.10">
    <property type="entry name" value="Periplasmic binding protein-like II"/>
    <property type="match status" value="1"/>
</dbReference>
<feature type="signal peptide" evidence="1">
    <location>
        <begin position="1"/>
        <end position="22"/>
    </location>
</feature>
<keyword evidence="1" id="KW-0732">Signal</keyword>
<comment type="caution">
    <text evidence="2">The sequence shown here is derived from an EMBL/GenBank/DDBJ whole genome shotgun (WGS) entry which is preliminary data.</text>
</comment>
<organism evidence="2 3">
    <name type="scientific">Pseudonocardia adelaidensis</name>
    <dbReference type="NCBI Taxonomy" id="648754"/>
    <lineage>
        <taxon>Bacteria</taxon>
        <taxon>Bacillati</taxon>
        <taxon>Actinomycetota</taxon>
        <taxon>Actinomycetes</taxon>
        <taxon>Pseudonocardiales</taxon>
        <taxon>Pseudonocardiaceae</taxon>
        <taxon>Pseudonocardia</taxon>
    </lineage>
</organism>
<dbReference type="PROSITE" id="PS51318">
    <property type="entry name" value="TAT"/>
    <property type="match status" value="1"/>
</dbReference>
<dbReference type="InterPro" id="IPR006311">
    <property type="entry name" value="TAT_signal"/>
</dbReference>
<sequence length="441" mass="47078">MLTSPTTSRRGFLRIAGLGALAAGLPACSSVLPAPDTTAPGFGTSATGTVRVWCRANTQTGLTALVDAFNASQDRLTVELTPIPDVQYVTKLATVIRARDVPDLVDIDDINSLLFVFRDAFTDLTDLIAQLDFADRLSPGHLALGTVGDRRYAVPYLADNSALFCNTRLFEQAGLDVDEATTDLDSLLDAARRITALGGDVKGWTFPGNSQGALGFVVQPHIWAADTDLIRGDVGAQSGNVIGNEAVAQLLEFYRALWVDGLAPQENFADDASRWGSDYLAGRIGMMPTNYSTITTDADPAIVAATTVRLLPGPGGGRAFFDGGDNMCIPRGAANASGAWEFVRFALDVPQQSALPEGGYTPVRSDVATPEFAAKYPLVLPSLQAQNEGYAPKTLSYNEIYNQPDGPWLTMFRRAVFDGEIEAAMAEAQQGYDRILGQARA</sequence>
<evidence type="ECO:0000256" key="1">
    <source>
        <dbReference type="SAM" id="SignalP"/>
    </source>
</evidence>
<protein>
    <submittedName>
        <fullName evidence="2">Sugar ABC transporter substrate-binding protein</fullName>
    </submittedName>
</protein>
<evidence type="ECO:0000313" key="3">
    <source>
        <dbReference type="Proteomes" id="UP001500804"/>
    </source>
</evidence>
<gene>
    <name evidence="2" type="ORF">GCM10023320_06180</name>
</gene>
<accession>A0ABP9N8Y3</accession>
<dbReference type="InterPro" id="IPR006059">
    <property type="entry name" value="SBP"/>
</dbReference>